<dbReference type="Proteomes" id="UP000553632">
    <property type="component" value="Unassembled WGS sequence"/>
</dbReference>
<reference evidence="1 2" key="1">
    <citation type="submission" date="2020-04" db="EMBL/GenBank/DDBJ databases">
        <title>Perkinsus olseni comparative genomics.</title>
        <authorList>
            <person name="Bogema D.R."/>
        </authorList>
    </citation>
    <scope>NUCLEOTIDE SEQUENCE [LARGE SCALE GENOMIC DNA]</scope>
    <source>
        <strain evidence="1 2">ATCC PRA-207</strain>
    </source>
</reference>
<protein>
    <submittedName>
        <fullName evidence="1">Uncharacterized protein</fullName>
    </submittedName>
</protein>
<keyword evidence="2" id="KW-1185">Reference proteome</keyword>
<feature type="non-terminal residue" evidence="1">
    <location>
        <position position="138"/>
    </location>
</feature>
<organism evidence="1 2">
    <name type="scientific">Perkinsus olseni</name>
    <name type="common">Perkinsus atlanticus</name>
    <dbReference type="NCBI Taxonomy" id="32597"/>
    <lineage>
        <taxon>Eukaryota</taxon>
        <taxon>Sar</taxon>
        <taxon>Alveolata</taxon>
        <taxon>Perkinsozoa</taxon>
        <taxon>Perkinsea</taxon>
        <taxon>Perkinsida</taxon>
        <taxon>Perkinsidae</taxon>
        <taxon>Perkinsus</taxon>
    </lineage>
</organism>
<gene>
    <name evidence="1" type="ORF">FOZ63_023930</name>
</gene>
<evidence type="ECO:0000313" key="2">
    <source>
        <dbReference type="Proteomes" id="UP000553632"/>
    </source>
</evidence>
<feature type="non-terminal residue" evidence="1">
    <location>
        <position position="1"/>
    </location>
</feature>
<comment type="caution">
    <text evidence="1">The sequence shown here is derived from an EMBL/GenBank/DDBJ whole genome shotgun (WGS) entry which is preliminary data.</text>
</comment>
<sequence length="138" mass="15424">TGQFGARLNREVVEAVREILDDWSRESGLVVDLIESHEPQPEAHPTMALPQKASELSRKECQSVEDSEARSPSVVDLKEEDGDSCILYPALASPEYPTSPIRVMMATLWLLHVSHFMWDVITFPKISDLRSSANGLYA</sequence>
<evidence type="ECO:0000313" key="1">
    <source>
        <dbReference type="EMBL" id="KAF4758430.1"/>
    </source>
</evidence>
<accession>A0A7J6UM87</accession>
<name>A0A7J6UM87_PEROL</name>
<dbReference type="EMBL" id="JABANO010001450">
    <property type="protein sequence ID" value="KAF4758430.1"/>
    <property type="molecule type" value="Genomic_DNA"/>
</dbReference>
<dbReference type="AlphaFoldDB" id="A0A7J6UM87"/>
<proteinExistence type="predicted"/>